<gene>
    <name evidence="2" type="ORF">IFM89_028427</name>
</gene>
<sequence>WVSAKCVFVEIHRIRYVGTGEHKGSSSSDSQVSGGGGSCVSSKGKKKVEFDSDGQPVGDGSKGFSSLLGGTTKTHCPIS</sequence>
<evidence type="ECO:0000313" key="2">
    <source>
        <dbReference type="EMBL" id="KAF9621839.1"/>
    </source>
</evidence>
<evidence type="ECO:0000313" key="3">
    <source>
        <dbReference type="Proteomes" id="UP000631114"/>
    </source>
</evidence>
<organism evidence="2 3">
    <name type="scientific">Coptis chinensis</name>
    <dbReference type="NCBI Taxonomy" id="261450"/>
    <lineage>
        <taxon>Eukaryota</taxon>
        <taxon>Viridiplantae</taxon>
        <taxon>Streptophyta</taxon>
        <taxon>Embryophyta</taxon>
        <taxon>Tracheophyta</taxon>
        <taxon>Spermatophyta</taxon>
        <taxon>Magnoliopsida</taxon>
        <taxon>Ranunculales</taxon>
        <taxon>Ranunculaceae</taxon>
        <taxon>Coptidoideae</taxon>
        <taxon>Coptis</taxon>
    </lineage>
</organism>
<dbReference type="Proteomes" id="UP000631114">
    <property type="component" value="Unassembled WGS sequence"/>
</dbReference>
<feature type="region of interest" description="Disordered" evidence="1">
    <location>
        <begin position="19"/>
        <end position="79"/>
    </location>
</feature>
<feature type="compositionally biased region" description="Polar residues" evidence="1">
    <location>
        <begin position="68"/>
        <end position="79"/>
    </location>
</feature>
<reference evidence="2 3" key="1">
    <citation type="submission" date="2020-10" db="EMBL/GenBank/DDBJ databases">
        <title>The Coptis chinensis genome and diversification of protoberbering-type alkaloids.</title>
        <authorList>
            <person name="Wang B."/>
            <person name="Shu S."/>
            <person name="Song C."/>
            <person name="Liu Y."/>
        </authorList>
    </citation>
    <scope>NUCLEOTIDE SEQUENCE [LARGE SCALE GENOMIC DNA]</scope>
    <source>
        <strain evidence="2">HL-2020</strain>
        <tissue evidence="2">Leaf</tissue>
    </source>
</reference>
<proteinExistence type="predicted"/>
<feature type="non-terminal residue" evidence="2">
    <location>
        <position position="79"/>
    </location>
</feature>
<dbReference type="AlphaFoldDB" id="A0A835IR30"/>
<accession>A0A835IR30</accession>
<protein>
    <submittedName>
        <fullName evidence="2">Uncharacterized protein</fullName>
    </submittedName>
</protein>
<keyword evidence="3" id="KW-1185">Reference proteome</keyword>
<comment type="caution">
    <text evidence="2">The sequence shown here is derived from an EMBL/GenBank/DDBJ whole genome shotgun (WGS) entry which is preliminary data.</text>
</comment>
<name>A0A835IR30_9MAGN</name>
<evidence type="ECO:0000256" key="1">
    <source>
        <dbReference type="SAM" id="MobiDB-lite"/>
    </source>
</evidence>
<dbReference type="EMBL" id="JADFTS010000002">
    <property type="protein sequence ID" value="KAF9621839.1"/>
    <property type="molecule type" value="Genomic_DNA"/>
</dbReference>